<reference evidence="2" key="4">
    <citation type="journal article" date="2003" name="Antimicrob. Agents Chemother.">
        <title>Resistance genes of aminocoumarin producers: two type II topoisomerase genes confer resistance against coumermycin A1 and clorobiocin.</title>
        <authorList>
            <person name="Schmutz E."/>
            <person name="Muhlenweg A."/>
            <person name="Li S.M."/>
            <person name="Heide L."/>
        </authorList>
    </citation>
    <scope>NUCLEOTIDE SEQUENCE</scope>
    <source>
        <strain evidence="2">DSM 40489</strain>
    </source>
</reference>
<organism evidence="2">
    <name type="scientific">Streptomyces rishiriensis</name>
    <dbReference type="NCBI Taxonomy" id="68264"/>
    <lineage>
        <taxon>Bacteria</taxon>
        <taxon>Bacillati</taxon>
        <taxon>Actinomycetota</taxon>
        <taxon>Actinomycetes</taxon>
        <taxon>Kitasatosporales</taxon>
        <taxon>Streptomycetaceae</taxon>
        <taxon>Streptomyces</taxon>
    </lineage>
</organism>
<evidence type="ECO:0000313" key="2">
    <source>
        <dbReference type="EMBL" id="AAG29792.1"/>
    </source>
</evidence>
<dbReference type="KEGG" id="ag:AAG29792"/>
<dbReference type="GO" id="GO:0004806">
    <property type="term" value="F:triacylglycerol lipase activity"/>
    <property type="evidence" value="ECO:0007669"/>
    <property type="project" value="TreeGrafter"/>
</dbReference>
<proteinExistence type="predicted"/>
<name>Q9F8U0_STRRH</name>
<feature type="domain" description="AB hydrolase-1" evidence="1">
    <location>
        <begin position="27"/>
        <end position="144"/>
    </location>
</feature>
<reference evidence="2" key="5">
    <citation type="submission" date="2011-09" db="EMBL/GenBank/DDBJ databases">
        <authorList>
            <person name="Siebenberg S."/>
            <person name="Heide L."/>
        </authorList>
    </citation>
    <scope>NUCLEOTIDE SEQUENCE</scope>
    <source>
        <strain evidence="2">DSM 40489</strain>
    </source>
</reference>
<gene>
    <name evidence="2" type="primary">couN7</name>
</gene>
<dbReference type="EMBL" id="AF235050">
    <property type="protein sequence ID" value="AAG29792.1"/>
    <property type="molecule type" value="Genomic_DNA"/>
</dbReference>
<dbReference type="ESTHER" id="strri-CUML">
    <property type="family name" value="6_AlphaBeta_hydrolase"/>
</dbReference>
<evidence type="ECO:0000259" key="1">
    <source>
        <dbReference type="Pfam" id="PF00561"/>
    </source>
</evidence>
<reference evidence="2" key="3">
    <citation type="submission" date="2002-06" db="EMBL/GenBank/DDBJ databases">
        <authorList>
            <person name="Wang Z.-X."/>
            <person name="Li S.-M."/>
            <person name="Heide L."/>
        </authorList>
    </citation>
    <scope>NUCLEOTIDE SEQUENCE</scope>
    <source>
        <strain evidence="2">DSM 40489</strain>
    </source>
</reference>
<dbReference type="SUPFAM" id="SSF53474">
    <property type="entry name" value="alpha/beta-Hydrolases"/>
    <property type="match status" value="1"/>
</dbReference>
<dbReference type="RefSeq" id="WP_109005065.1">
    <property type="nucleotide sequence ID" value="NZ_BEWA01000022.1"/>
</dbReference>
<dbReference type="Gene3D" id="3.40.50.1820">
    <property type="entry name" value="alpha/beta hydrolase"/>
    <property type="match status" value="1"/>
</dbReference>
<keyword evidence="2" id="KW-0378">Hydrolase</keyword>
<dbReference type="InterPro" id="IPR050471">
    <property type="entry name" value="AB_hydrolase"/>
</dbReference>
<dbReference type="InterPro" id="IPR000073">
    <property type="entry name" value="AB_hydrolase_1"/>
</dbReference>
<dbReference type="OrthoDB" id="3210164at2"/>
<sequence>MANHGPVVYGLEVPGARLHYEIQGAGPLLVVVGLPMGCKGFAPISRPLAEHFTVVTFDPRGVHSSPADDPNQDALPEVMADDVHRLISALDAGPAYLFASSGGGVTALALAAQHPDQVRTLVAHEPPLLELLTDRVELRAAIDEICDMYRENRPAALQKYLALADIRLHRPTPDPPGPNAFTAPWDVWTILDRLFRFTLRPTTRYRPDIDALRPMADRIVIAGGSKAQGSLFHRTAVALADQLGTELVDFPGDHTGFLTDSEPFARLLFEVFTKARSHNGP</sequence>
<reference evidence="2" key="1">
    <citation type="submission" date="1999-11" db="EMBL/GenBank/DDBJ databases">
        <authorList>
            <person name="Scmutz E."/>
            <person name="Muehlenweg A."/>
            <person name="Wang Z.-X."/>
            <person name="Li S.-M."/>
            <person name="Heide L."/>
        </authorList>
    </citation>
    <scope>NUCLEOTIDE SEQUENCE</scope>
    <source>
        <strain evidence="2">DSM 40489</strain>
    </source>
</reference>
<accession>Q9F8U0</accession>
<dbReference type="PANTHER" id="PTHR43433:SF5">
    <property type="entry name" value="AB HYDROLASE-1 DOMAIN-CONTAINING PROTEIN"/>
    <property type="match status" value="1"/>
</dbReference>
<dbReference type="AlphaFoldDB" id="Q9F8U0"/>
<dbReference type="PANTHER" id="PTHR43433">
    <property type="entry name" value="HYDROLASE, ALPHA/BETA FOLD FAMILY PROTEIN"/>
    <property type="match status" value="1"/>
</dbReference>
<dbReference type="InterPro" id="IPR029058">
    <property type="entry name" value="AB_hydrolase_fold"/>
</dbReference>
<dbReference type="GO" id="GO:0046503">
    <property type="term" value="P:glycerolipid catabolic process"/>
    <property type="evidence" value="ECO:0007669"/>
    <property type="project" value="TreeGrafter"/>
</dbReference>
<protein>
    <submittedName>
        <fullName evidence="2">Putative hydrolase</fullName>
    </submittedName>
</protein>
<reference evidence="2" key="2">
    <citation type="journal article" date="2000" name="Antimicrob. Agents Chemother.">
        <title>Identification of the coumermycin A(1) biosynthetic gene cluster of Streptomyces rishiriensis DSM 40489.</title>
        <authorList>
            <person name="Wang Z.X."/>
            <person name="Li S.M."/>
            <person name="Heide L."/>
        </authorList>
    </citation>
    <scope>NUCLEOTIDE SEQUENCE</scope>
    <source>
        <strain evidence="2">DSM 40489</strain>
    </source>
</reference>
<dbReference type="Pfam" id="PF00561">
    <property type="entry name" value="Abhydrolase_1"/>
    <property type="match status" value="1"/>
</dbReference>